<sequence length="262" mass="26621">MQVRPGPAVGIDVGGTTIKAALVASDRGTLLSERQVAPTPRPATPADVVEAVGSLVEALAPEPSTPVGVALPAVVRDGVTCTAANIDPSWIGLEAERALREHLGRDVRVINDADAAGLAEATHGAARGRSGVVLVTTLGTGIGSCLLVDGALVPNTELGHLQIGGRPAERDAATSALHRDGLTYAQWAERLTVYYRALEDLLSPDLFVVGGAVSASAAEFLPHIAVRTPLVAATLGNDAGIIGAARVAATARPLEPAATGLR</sequence>
<dbReference type="PANTHER" id="PTHR18964">
    <property type="entry name" value="ROK (REPRESSOR, ORF, KINASE) FAMILY"/>
    <property type="match status" value="1"/>
</dbReference>
<gene>
    <name evidence="2" type="ORF">FHP29_09200</name>
</gene>
<dbReference type="PANTHER" id="PTHR18964:SF146">
    <property type="entry name" value="POLYPHOSPHATE GLUCOKINASE"/>
    <property type="match status" value="1"/>
</dbReference>
<protein>
    <submittedName>
        <fullName evidence="2">ROK family protein</fullName>
    </submittedName>
</protein>
<dbReference type="InterPro" id="IPR043129">
    <property type="entry name" value="ATPase_NBD"/>
</dbReference>
<reference evidence="2 3" key="1">
    <citation type="journal article" date="2016" name="Int. J. Syst. Evol. Microbiol.">
        <title>Nocardioides albidus sp. nov., an actinobacterium isolated from garden soil.</title>
        <authorList>
            <person name="Singh H."/>
            <person name="Du J."/>
            <person name="Trinh H."/>
            <person name="Won K."/>
            <person name="Yang J.E."/>
            <person name="Yin C."/>
            <person name="Kook M."/>
            <person name="Yi T.H."/>
        </authorList>
    </citation>
    <scope>NUCLEOTIDE SEQUENCE [LARGE SCALE GENOMIC DNA]</scope>
    <source>
        <strain evidence="2 3">CCTCC AB 2015297</strain>
    </source>
</reference>
<comment type="caution">
    <text evidence="2">The sequence shown here is derived from an EMBL/GenBank/DDBJ whole genome shotgun (WGS) entry which is preliminary data.</text>
</comment>
<dbReference type="CDD" id="cd24058">
    <property type="entry name" value="ASKHA_NBD_ROK_PPGK"/>
    <property type="match status" value="1"/>
</dbReference>
<keyword evidence="3" id="KW-1185">Reference proteome</keyword>
<evidence type="ECO:0000256" key="1">
    <source>
        <dbReference type="ARBA" id="ARBA00006479"/>
    </source>
</evidence>
<dbReference type="Proteomes" id="UP000313231">
    <property type="component" value="Unassembled WGS sequence"/>
</dbReference>
<evidence type="ECO:0000313" key="3">
    <source>
        <dbReference type="Proteomes" id="UP000313231"/>
    </source>
</evidence>
<evidence type="ECO:0000313" key="2">
    <source>
        <dbReference type="EMBL" id="TNM41169.1"/>
    </source>
</evidence>
<name>A0A5C4W1C8_9ACTN</name>
<comment type="similarity">
    <text evidence="1">Belongs to the ROK (NagC/XylR) family.</text>
</comment>
<accession>A0A5C4W1C8</accession>
<dbReference type="AlphaFoldDB" id="A0A5C4W1C8"/>
<dbReference type="Pfam" id="PF00480">
    <property type="entry name" value="ROK"/>
    <property type="match status" value="1"/>
</dbReference>
<dbReference type="RefSeq" id="WP_139622564.1">
    <property type="nucleotide sequence ID" value="NZ_VDMP01000022.1"/>
</dbReference>
<dbReference type="OrthoDB" id="849313at2"/>
<organism evidence="2 3">
    <name type="scientific">Nocardioides albidus</name>
    <dbReference type="NCBI Taxonomy" id="1517589"/>
    <lineage>
        <taxon>Bacteria</taxon>
        <taxon>Bacillati</taxon>
        <taxon>Actinomycetota</taxon>
        <taxon>Actinomycetes</taxon>
        <taxon>Propionibacteriales</taxon>
        <taxon>Nocardioidaceae</taxon>
        <taxon>Nocardioides</taxon>
    </lineage>
</organism>
<proteinExistence type="inferred from homology"/>
<dbReference type="EMBL" id="VDMP01000022">
    <property type="protein sequence ID" value="TNM41169.1"/>
    <property type="molecule type" value="Genomic_DNA"/>
</dbReference>
<dbReference type="Gene3D" id="3.30.420.40">
    <property type="match status" value="2"/>
</dbReference>
<dbReference type="NCBIfam" id="NF045942">
    <property type="entry name" value="PolPhglucPhase"/>
    <property type="match status" value="1"/>
</dbReference>
<dbReference type="InterPro" id="IPR000600">
    <property type="entry name" value="ROK"/>
</dbReference>
<dbReference type="SUPFAM" id="SSF53067">
    <property type="entry name" value="Actin-like ATPase domain"/>
    <property type="match status" value="1"/>
</dbReference>